<gene>
    <name evidence="1" type="ORF">E2562_031110</name>
</gene>
<dbReference type="Proteomes" id="UP000479710">
    <property type="component" value="Unassembled WGS sequence"/>
</dbReference>
<dbReference type="AlphaFoldDB" id="A0A6G1CJN1"/>
<name>A0A6G1CJN1_9ORYZ</name>
<accession>A0A6G1CJN1</accession>
<protein>
    <submittedName>
        <fullName evidence="1">Uncharacterized protein</fullName>
    </submittedName>
</protein>
<keyword evidence="2" id="KW-1185">Reference proteome</keyword>
<dbReference type="EMBL" id="SPHZ02000009">
    <property type="protein sequence ID" value="KAF0900369.1"/>
    <property type="molecule type" value="Genomic_DNA"/>
</dbReference>
<organism evidence="1 2">
    <name type="scientific">Oryza meyeriana var. granulata</name>
    <dbReference type="NCBI Taxonomy" id="110450"/>
    <lineage>
        <taxon>Eukaryota</taxon>
        <taxon>Viridiplantae</taxon>
        <taxon>Streptophyta</taxon>
        <taxon>Embryophyta</taxon>
        <taxon>Tracheophyta</taxon>
        <taxon>Spermatophyta</taxon>
        <taxon>Magnoliopsida</taxon>
        <taxon>Liliopsida</taxon>
        <taxon>Poales</taxon>
        <taxon>Poaceae</taxon>
        <taxon>BOP clade</taxon>
        <taxon>Oryzoideae</taxon>
        <taxon>Oryzeae</taxon>
        <taxon>Oryzinae</taxon>
        <taxon>Oryza</taxon>
        <taxon>Oryza meyeriana</taxon>
    </lineage>
</organism>
<sequence>MGRLAAAPAGGKTRGRAARDVLASYALGKALGAAVACGLWREQPSKAAPQQASAPDAAAPRVPGPPAPVPLRWALACCGLPRRRPGGRRVPNRAWCHCFLVLGL</sequence>
<evidence type="ECO:0000313" key="2">
    <source>
        <dbReference type="Proteomes" id="UP000479710"/>
    </source>
</evidence>
<reference evidence="1 2" key="1">
    <citation type="submission" date="2019-11" db="EMBL/GenBank/DDBJ databases">
        <title>Whole genome sequence of Oryza granulata.</title>
        <authorList>
            <person name="Li W."/>
        </authorList>
    </citation>
    <scope>NUCLEOTIDE SEQUENCE [LARGE SCALE GENOMIC DNA]</scope>
    <source>
        <strain evidence="2">cv. Menghai</strain>
        <tissue evidence="1">Leaf</tissue>
    </source>
</reference>
<proteinExistence type="predicted"/>
<evidence type="ECO:0000313" key="1">
    <source>
        <dbReference type="EMBL" id="KAF0900369.1"/>
    </source>
</evidence>
<comment type="caution">
    <text evidence="1">The sequence shown here is derived from an EMBL/GenBank/DDBJ whole genome shotgun (WGS) entry which is preliminary data.</text>
</comment>